<proteinExistence type="inferred from homology"/>
<protein>
    <submittedName>
        <fullName evidence="7">D-glycerate dehydrogenase</fullName>
    </submittedName>
</protein>
<dbReference type="PROSITE" id="PS00671">
    <property type="entry name" value="D_2_HYDROXYACID_DH_3"/>
    <property type="match status" value="1"/>
</dbReference>
<dbReference type="AlphaFoldDB" id="A0A235BC76"/>
<evidence type="ECO:0000256" key="1">
    <source>
        <dbReference type="ARBA" id="ARBA00005854"/>
    </source>
</evidence>
<dbReference type="FunFam" id="3.40.50.720:FF:000203">
    <property type="entry name" value="D-3-phosphoglycerate dehydrogenase (SerA)"/>
    <property type="match status" value="1"/>
</dbReference>
<evidence type="ECO:0000256" key="4">
    <source>
        <dbReference type="RuleBase" id="RU003719"/>
    </source>
</evidence>
<dbReference type="Pfam" id="PF00389">
    <property type="entry name" value="2-Hacid_dh"/>
    <property type="match status" value="1"/>
</dbReference>
<evidence type="ECO:0000256" key="2">
    <source>
        <dbReference type="ARBA" id="ARBA00023002"/>
    </source>
</evidence>
<dbReference type="CDD" id="cd05301">
    <property type="entry name" value="GDH"/>
    <property type="match status" value="1"/>
</dbReference>
<feature type="domain" description="D-isomer specific 2-hydroxyacid dehydrogenase NAD-binding" evidence="6">
    <location>
        <begin position="95"/>
        <end position="272"/>
    </location>
</feature>
<dbReference type="InterPro" id="IPR036291">
    <property type="entry name" value="NAD(P)-bd_dom_sf"/>
</dbReference>
<dbReference type="InterPro" id="IPR006140">
    <property type="entry name" value="D-isomer_DH_NAD-bd"/>
</dbReference>
<keyword evidence="2 4" id="KW-0560">Oxidoreductase</keyword>
<evidence type="ECO:0000313" key="8">
    <source>
        <dbReference type="Proteomes" id="UP000215459"/>
    </source>
</evidence>
<evidence type="ECO:0000259" key="5">
    <source>
        <dbReference type="Pfam" id="PF00389"/>
    </source>
</evidence>
<dbReference type="Gene3D" id="3.40.50.720">
    <property type="entry name" value="NAD(P)-binding Rossmann-like Domain"/>
    <property type="match status" value="2"/>
</dbReference>
<dbReference type="SUPFAM" id="SSF51735">
    <property type="entry name" value="NAD(P)-binding Rossmann-fold domains"/>
    <property type="match status" value="1"/>
</dbReference>
<evidence type="ECO:0000259" key="6">
    <source>
        <dbReference type="Pfam" id="PF02826"/>
    </source>
</evidence>
<evidence type="ECO:0000256" key="3">
    <source>
        <dbReference type="ARBA" id="ARBA00023027"/>
    </source>
</evidence>
<dbReference type="EMBL" id="NOWF01000002">
    <property type="protein sequence ID" value="OYD09165.1"/>
    <property type="molecule type" value="Genomic_DNA"/>
</dbReference>
<dbReference type="OrthoDB" id="9805416at2"/>
<reference evidence="7 8" key="1">
    <citation type="submission" date="2017-07" db="EMBL/GenBank/DDBJ databases">
        <title>The genome sequence of Paludifilum halophilum highlights mechanisms for microbial adaptation to high salt environemnts.</title>
        <authorList>
            <person name="Belbahri L."/>
        </authorList>
    </citation>
    <scope>NUCLEOTIDE SEQUENCE [LARGE SCALE GENOMIC DNA]</scope>
    <source>
        <strain evidence="7 8">DSM 102817</strain>
    </source>
</reference>
<sequence>MNLLYRYCDVQLAVEDRVITRTELLEGVRGKQGLLSMITDRVDAEVMDANPQLKVISNYAVGYDNIDVEEASRRGIAVTNTPGVLTDATADMTWALLMDIARRVTEGDRVNRSGGWREWAPMFMLGKEVTGSTLGIIGLGRIGKAVAKRARGFNMQILYHSRTRLSREEEKQWGVEYRELHELLREADFVSLHAPSTPETRGMIGRKELSAMKSSAYLINTARGDLVDEKALVKALSQEEIAGAGLDVYEKEPRLAEGLKESDRVVLAPHLGSATRETRGRMAEMAAQNLIDELRGGPSDYRINDPDRD</sequence>
<dbReference type="InterPro" id="IPR006139">
    <property type="entry name" value="D-isomer_2_OHA_DH_cat_dom"/>
</dbReference>
<comment type="similarity">
    <text evidence="1 4">Belongs to the D-isomer specific 2-hydroxyacid dehydrogenase family.</text>
</comment>
<keyword evidence="3" id="KW-0520">NAD</keyword>
<dbReference type="PANTHER" id="PTHR10996:SF283">
    <property type="entry name" value="GLYOXYLATE_HYDROXYPYRUVATE REDUCTASE B"/>
    <property type="match status" value="1"/>
</dbReference>
<dbReference type="GO" id="GO:0030267">
    <property type="term" value="F:glyoxylate reductase (NADPH) activity"/>
    <property type="evidence" value="ECO:0007669"/>
    <property type="project" value="TreeGrafter"/>
</dbReference>
<accession>A0A235BC76</accession>
<dbReference type="InterPro" id="IPR029752">
    <property type="entry name" value="D-isomer_DH_CS1"/>
</dbReference>
<feature type="domain" description="D-isomer specific 2-hydroxyacid dehydrogenase catalytic" evidence="5">
    <location>
        <begin position="11"/>
        <end position="304"/>
    </location>
</feature>
<organism evidence="7 8">
    <name type="scientific">Paludifilum halophilum</name>
    <dbReference type="NCBI Taxonomy" id="1642702"/>
    <lineage>
        <taxon>Bacteria</taxon>
        <taxon>Bacillati</taxon>
        <taxon>Bacillota</taxon>
        <taxon>Bacilli</taxon>
        <taxon>Bacillales</taxon>
        <taxon>Thermoactinomycetaceae</taxon>
        <taxon>Paludifilum</taxon>
    </lineage>
</organism>
<dbReference type="PROSITE" id="PS00670">
    <property type="entry name" value="D_2_HYDROXYACID_DH_2"/>
    <property type="match status" value="1"/>
</dbReference>
<dbReference type="Pfam" id="PF02826">
    <property type="entry name" value="2-Hacid_dh_C"/>
    <property type="match status" value="1"/>
</dbReference>
<comment type="caution">
    <text evidence="7">The sequence shown here is derived from an EMBL/GenBank/DDBJ whole genome shotgun (WGS) entry which is preliminary data.</text>
</comment>
<dbReference type="InterPro" id="IPR050223">
    <property type="entry name" value="D-isomer_2-hydroxyacid_DH"/>
</dbReference>
<evidence type="ECO:0000313" key="7">
    <source>
        <dbReference type="EMBL" id="OYD09165.1"/>
    </source>
</evidence>
<dbReference type="Proteomes" id="UP000215459">
    <property type="component" value="Unassembled WGS sequence"/>
</dbReference>
<name>A0A235BC76_9BACL</name>
<dbReference type="PANTHER" id="PTHR10996">
    <property type="entry name" value="2-HYDROXYACID DEHYDROGENASE-RELATED"/>
    <property type="match status" value="1"/>
</dbReference>
<gene>
    <name evidence="7" type="ORF">CHM34_03635</name>
</gene>
<dbReference type="GO" id="GO:0005829">
    <property type="term" value="C:cytosol"/>
    <property type="evidence" value="ECO:0007669"/>
    <property type="project" value="TreeGrafter"/>
</dbReference>
<keyword evidence="8" id="KW-1185">Reference proteome</keyword>
<dbReference type="GO" id="GO:0051287">
    <property type="term" value="F:NAD binding"/>
    <property type="evidence" value="ECO:0007669"/>
    <property type="project" value="InterPro"/>
</dbReference>
<dbReference type="GO" id="GO:0016618">
    <property type="term" value="F:hydroxypyruvate reductase [NAD(P)H] activity"/>
    <property type="evidence" value="ECO:0007669"/>
    <property type="project" value="TreeGrafter"/>
</dbReference>
<dbReference type="SUPFAM" id="SSF52283">
    <property type="entry name" value="Formate/glycerate dehydrogenase catalytic domain-like"/>
    <property type="match status" value="1"/>
</dbReference>
<dbReference type="PROSITE" id="PS00065">
    <property type="entry name" value="D_2_HYDROXYACID_DH_1"/>
    <property type="match status" value="1"/>
</dbReference>
<dbReference type="InterPro" id="IPR029753">
    <property type="entry name" value="D-isomer_DH_CS"/>
</dbReference>